<feature type="region of interest" description="Disordered" evidence="1">
    <location>
        <begin position="265"/>
        <end position="306"/>
    </location>
</feature>
<keyword evidence="3" id="KW-0378">Hydrolase</keyword>
<feature type="domain" description="AB hydrolase-1" evidence="2">
    <location>
        <begin position="16"/>
        <end position="250"/>
    </location>
</feature>
<comment type="caution">
    <text evidence="3">The sequence shown here is derived from an EMBL/GenBank/DDBJ whole genome shotgun (WGS) entry which is preliminary data.</text>
</comment>
<protein>
    <submittedName>
        <fullName evidence="3">Alpha/beta hydrolase</fullName>
    </submittedName>
</protein>
<name>A0A7J5BPN8_9MICO</name>
<dbReference type="Gene3D" id="3.40.50.1820">
    <property type="entry name" value="alpha/beta hydrolase"/>
    <property type="match status" value="1"/>
</dbReference>
<keyword evidence="4" id="KW-1185">Reference proteome</keyword>
<evidence type="ECO:0000313" key="4">
    <source>
        <dbReference type="Proteomes" id="UP000467240"/>
    </source>
</evidence>
<dbReference type="EMBL" id="WBJZ01000020">
    <property type="protein sequence ID" value="KAB1654083.1"/>
    <property type="molecule type" value="Genomic_DNA"/>
</dbReference>
<evidence type="ECO:0000259" key="2">
    <source>
        <dbReference type="Pfam" id="PF12697"/>
    </source>
</evidence>
<proteinExistence type="predicted"/>
<evidence type="ECO:0000256" key="1">
    <source>
        <dbReference type="SAM" id="MobiDB-lite"/>
    </source>
</evidence>
<dbReference type="OrthoDB" id="27092at2"/>
<dbReference type="SUPFAM" id="SSF53474">
    <property type="entry name" value="alpha/beta-Hydrolases"/>
    <property type="match status" value="1"/>
</dbReference>
<sequence length="306" mass="32563">MMPEPHVVRRGRGTPLIVLHGNGVDHRLLLSLDHVFADGPWERIFIDLPGFGGTAALTGTGGLIELACWLESAVDALLGEGPFAILANSLGGLLALHLTARLGTRVFGLALIAPVVEPDRARRTLPARTVVERDDAVLASLPPADREAFTDVAVRQTAESWAMFRDHALPGIRAADGEAMARLARHYRLDDGPSLGSLRFEGPTVIVTGRQDHVVGFRDQFELLDRFDAASYVVVDGAGHNVHLEQPDLVDALLREWAHRVVSTGKSAPGAAPGAGTGAATVAVDRAPITADEDVDTGEHRSGNHP</sequence>
<dbReference type="GO" id="GO:0016787">
    <property type="term" value="F:hydrolase activity"/>
    <property type="evidence" value="ECO:0007669"/>
    <property type="project" value="UniProtKB-KW"/>
</dbReference>
<gene>
    <name evidence="3" type="ORF">F8O01_14310</name>
</gene>
<dbReference type="PANTHER" id="PTHR43433">
    <property type="entry name" value="HYDROLASE, ALPHA/BETA FOLD FAMILY PROTEIN"/>
    <property type="match status" value="1"/>
</dbReference>
<dbReference type="InterPro" id="IPR029058">
    <property type="entry name" value="AB_hydrolase_fold"/>
</dbReference>
<dbReference type="Proteomes" id="UP000467240">
    <property type="component" value="Unassembled WGS sequence"/>
</dbReference>
<dbReference type="AlphaFoldDB" id="A0A7J5BPN8"/>
<dbReference type="PANTHER" id="PTHR43433:SF4">
    <property type="entry name" value="NON-HEME CHLOROPEROXIDASE-RELATED"/>
    <property type="match status" value="1"/>
</dbReference>
<dbReference type="PRINTS" id="PR00111">
    <property type="entry name" value="ABHYDROLASE"/>
</dbReference>
<dbReference type="Pfam" id="PF12697">
    <property type="entry name" value="Abhydrolase_6"/>
    <property type="match status" value="1"/>
</dbReference>
<reference evidence="3 4" key="1">
    <citation type="submission" date="2019-09" db="EMBL/GenBank/DDBJ databases">
        <title>Phylogeny of genus Pseudoclavibacter and closely related genus.</title>
        <authorList>
            <person name="Li Y."/>
        </authorList>
    </citation>
    <scope>NUCLEOTIDE SEQUENCE [LARGE SCALE GENOMIC DNA]</scope>
    <source>
        <strain evidence="3 4">DSM 23821</strain>
    </source>
</reference>
<feature type="compositionally biased region" description="Basic and acidic residues" evidence="1">
    <location>
        <begin position="297"/>
        <end position="306"/>
    </location>
</feature>
<dbReference type="InterPro" id="IPR050471">
    <property type="entry name" value="AB_hydrolase"/>
</dbReference>
<dbReference type="InterPro" id="IPR000073">
    <property type="entry name" value="AB_hydrolase_1"/>
</dbReference>
<evidence type="ECO:0000313" key="3">
    <source>
        <dbReference type="EMBL" id="KAB1654083.1"/>
    </source>
</evidence>
<feature type="compositionally biased region" description="Low complexity" evidence="1">
    <location>
        <begin position="268"/>
        <end position="284"/>
    </location>
</feature>
<accession>A0A7J5BPN8</accession>
<organism evidence="3 4">
    <name type="scientific">Pseudoclavibacter chungangensis</name>
    <dbReference type="NCBI Taxonomy" id="587635"/>
    <lineage>
        <taxon>Bacteria</taxon>
        <taxon>Bacillati</taxon>
        <taxon>Actinomycetota</taxon>
        <taxon>Actinomycetes</taxon>
        <taxon>Micrococcales</taxon>
        <taxon>Microbacteriaceae</taxon>
        <taxon>Pseudoclavibacter</taxon>
    </lineage>
</organism>